<dbReference type="EMBL" id="VXIS01000070">
    <property type="protein sequence ID" value="KAA8908225.1"/>
    <property type="molecule type" value="Genomic_DNA"/>
</dbReference>
<evidence type="ECO:0000313" key="2">
    <source>
        <dbReference type="EMBL" id="KAA8908225.1"/>
    </source>
</evidence>
<sequence length="226" mass="25407">MANDWFSQHQNQFQRRVAKNQERLRRSGVSRRSSQPTRFSVPGFIGKSSTWLWPSVSGRPRSGLGSKYLKMARNRSSPTTKRSHSPTNAQFPQATRNVTRAKHTHMSIAPAKCTRKASTPQAGGQDNKLAFLSLEPKGNKSLKVEISEKALDMQIKECSSLLLSVKEGKIWGKRSGASTSFSTLTSRTLTLLEAFPSQYLLGPNRTITYPLNRKFRHGFWRSIVAK</sequence>
<protein>
    <submittedName>
        <fullName evidence="2">Uncharacterized protein</fullName>
    </submittedName>
</protein>
<accession>A0A5J5EYT9</accession>
<dbReference type="InParanoid" id="A0A5J5EYT9"/>
<name>A0A5J5EYT9_9PEZI</name>
<feature type="compositionally biased region" description="Polar residues" evidence="1">
    <location>
        <begin position="1"/>
        <end position="14"/>
    </location>
</feature>
<feature type="region of interest" description="Disordered" evidence="1">
    <location>
        <begin position="1"/>
        <end position="41"/>
    </location>
</feature>
<evidence type="ECO:0000256" key="1">
    <source>
        <dbReference type="SAM" id="MobiDB-lite"/>
    </source>
</evidence>
<feature type="region of interest" description="Disordered" evidence="1">
    <location>
        <begin position="61"/>
        <end position="98"/>
    </location>
</feature>
<organism evidence="2 3">
    <name type="scientific">Sphaerosporella brunnea</name>
    <dbReference type="NCBI Taxonomy" id="1250544"/>
    <lineage>
        <taxon>Eukaryota</taxon>
        <taxon>Fungi</taxon>
        <taxon>Dikarya</taxon>
        <taxon>Ascomycota</taxon>
        <taxon>Pezizomycotina</taxon>
        <taxon>Pezizomycetes</taxon>
        <taxon>Pezizales</taxon>
        <taxon>Pyronemataceae</taxon>
        <taxon>Sphaerosporella</taxon>
    </lineage>
</organism>
<dbReference type="AlphaFoldDB" id="A0A5J5EYT9"/>
<evidence type="ECO:0000313" key="3">
    <source>
        <dbReference type="Proteomes" id="UP000326924"/>
    </source>
</evidence>
<gene>
    <name evidence="2" type="ORF">FN846DRAFT_680884</name>
</gene>
<keyword evidence="3" id="KW-1185">Reference proteome</keyword>
<feature type="compositionally biased region" description="Polar residues" evidence="1">
    <location>
        <begin position="74"/>
        <end position="98"/>
    </location>
</feature>
<comment type="caution">
    <text evidence="2">The sequence shown here is derived from an EMBL/GenBank/DDBJ whole genome shotgun (WGS) entry which is preliminary data.</text>
</comment>
<reference evidence="2 3" key="1">
    <citation type="submission" date="2019-09" db="EMBL/GenBank/DDBJ databases">
        <title>Draft genome of the ectomycorrhizal ascomycete Sphaerosporella brunnea.</title>
        <authorList>
            <consortium name="DOE Joint Genome Institute"/>
            <person name="Benucci G.M."/>
            <person name="Marozzi G."/>
            <person name="Antonielli L."/>
            <person name="Sanchez S."/>
            <person name="Marco P."/>
            <person name="Wang X."/>
            <person name="Falini L.B."/>
            <person name="Barry K."/>
            <person name="Haridas S."/>
            <person name="Lipzen A."/>
            <person name="Labutti K."/>
            <person name="Grigoriev I.V."/>
            <person name="Murat C."/>
            <person name="Martin F."/>
            <person name="Albertini E."/>
            <person name="Donnini D."/>
            <person name="Bonito G."/>
        </authorList>
    </citation>
    <scope>NUCLEOTIDE SEQUENCE [LARGE SCALE GENOMIC DNA]</scope>
    <source>
        <strain evidence="2 3">Sb_GMNB300</strain>
    </source>
</reference>
<dbReference type="Proteomes" id="UP000326924">
    <property type="component" value="Unassembled WGS sequence"/>
</dbReference>
<proteinExistence type="predicted"/>